<evidence type="ECO:0000256" key="2">
    <source>
        <dbReference type="ARBA" id="ARBA00023002"/>
    </source>
</evidence>
<dbReference type="EMBL" id="JASAOF010000011">
    <property type="protein sequence ID" value="MDI2030512.1"/>
    <property type="molecule type" value="Genomic_DNA"/>
</dbReference>
<dbReference type="Gene3D" id="3.40.50.720">
    <property type="entry name" value="NAD(P)-binding Rossmann-like Domain"/>
    <property type="match status" value="1"/>
</dbReference>
<dbReference type="PANTHER" id="PTHR43401">
    <property type="entry name" value="L-THREONINE 3-DEHYDROGENASE"/>
    <property type="match status" value="1"/>
</dbReference>
<protein>
    <submittedName>
        <fullName evidence="4">Alcohol dehydrogenase catalytic domain-containing protein</fullName>
    </submittedName>
</protein>
<reference evidence="4 5" key="1">
    <citation type="submission" date="2023-04" db="EMBL/GenBank/DDBJ databases">
        <title>Draft genome sequence of Saccharopolyspora sp. TS4A08 isolated from sweet potato rhizospheric soil.</title>
        <authorList>
            <person name="Suksaard P."/>
            <person name="Duangmal K."/>
        </authorList>
    </citation>
    <scope>NUCLEOTIDE SEQUENCE [LARGE SCALE GENOMIC DNA]</scope>
    <source>
        <strain evidence="4 5">TS4A08</strain>
    </source>
</reference>
<evidence type="ECO:0000259" key="3">
    <source>
        <dbReference type="SMART" id="SM00829"/>
    </source>
</evidence>
<dbReference type="SUPFAM" id="SSF50129">
    <property type="entry name" value="GroES-like"/>
    <property type="match status" value="1"/>
</dbReference>
<dbReference type="InterPro" id="IPR011032">
    <property type="entry name" value="GroES-like_sf"/>
</dbReference>
<evidence type="ECO:0000313" key="4">
    <source>
        <dbReference type="EMBL" id="MDI2030512.1"/>
    </source>
</evidence>
<feature type="domain" description="Enoyl reductase (ER)" evidence="3">
    <location>
        <begin position="10"/>
        <end position="338"/>
    </location>
</feature>
<dbReference type="InterPro" id="IPR050129">
    <property type="entry name" value="Zn_alcohol_dh"/>
</dbReference>
<dbReference type="InterPro" id="IPR013149">
    <property type="entry name" value="ADH-like_C"/>
</dbReference>
<dbReference type="Proteomes" id="UP001237595">
    <property type="component" value="Unassembled WGS sequence"/>
</dbReference>
<comment type="caution">
    <text evidence="4">The sequence shown here is derived from an EMBL/GenBank/DDBJ whole genome shotgun (WGS) entry which is preliminary data.</text>
</comment>
<dbReference type="RefSeq" id="WP_281456827.1">
    <property type="nucleotide sequence ID" value="NZ_JASAOF010000011.1"/>
</dbReference>
<dbReference type="InterPro" id="IPR020843">
    <property type="entry name" value="ER"/>
</dbReference>
<dbReference type="InterPro" id="IPR013154">
    <property type="entry name" value="ADH-like_N"/>
</dbReference>
<organism evidence="4 5">
    <name type="scientific">Saccharopolyspora ipomoeae</name>
    <dbReference type="NCBI Taxonomy" id="3042027"/>
    <lineage>
        <taxon>Bacteria</taxon>
        <taxon>Bacillati</taxon>
        <taxon>Actinomycetota</taxon>
        <taxon>Actinomycetes</taxon>
        <taxon>Pseudonocardiales</taxon>
        <taxon>Pseudonocardiaceae</taxon>
        <taxon>Saccharopolyspora</taxon>
    </lineage>
</organism>
<evidence type="ECO:0000256" key="1">
    <source>
        <dbReference type="ARBA" id="ARBA00001947"/>
    </source>
</evidence>
<evidence type="ECO:0000313" key="5">
    <source>
        <dbReference type="Proteomes" id="UP001237595"/>
    </source>
</evidence>
<dbReference type="Pfam" id="PF08240">
    <property type="entry name" value="ADH_N"/>
    <property type="match status" value="1"/>
</dbReference>
<keyword evidence="2" id="KW-0560">Oxidoreductase</keyword>
<dbReference type="SUPFAM" id="SSF51735">
    <property type="entry name" value="NAD(P)-binding Rossmann-fold domains"/>
    <property type="match status" value="1"/>
</dbReference>
<comment type="cofactor">
    <cofactor evidence="1">
        <name>Zn(2+)</name>
        <dbReference type="ChEBI" id="CHEBI:29105"/>
    </cofactor>
</comment>
<accession>A0ABT6PR77</accession>
<gene>
    <name evidence="4" type="ORF">QFW96_17905</name>
</gene>
<dbReference type="SMART" id="SM00829">
    <property type="entry name" value="PKS_ER"/>
    <property type="match status" value="1"/>
</dbReference>
<sequence length="346" mass="35416">MRAYRMFTDGSSGLTEVPSPVPTAGQVRLEVLAAGLCQSDLHVIDTTGVGPATTWPTPYTLGHETCGRVAELGPGTTGVHVGDQVIVHSPWGCGQCARCTAGRPNYCDRPDPGAAGIGLGVNGGLADEMVVEAGRLVPADGLDPALAATLADAGLTSYHAISGCRDALAEPDAIALVIGVGGLGHLAISVLTATSHARVIAVDVRGDARDLALACGAAIACAPDEVHGALHPRHADVVLDFVGSDATMALAARSLRRSGEIVVIGSAGGTLPVAKGAALPPGARVRLPFWGSRDELTEVVALAREHDLRAETTTYPLDDADEALDDLRHGRVLGRAVVLPQHSPKP</sequence>
<proteinExistence type="predicted"/>
<keyword evidence="5" id="KW-1185">Reference proteome</keyword>
<name>A0ABT6PR77_9PSEU</name>
<dbReference type="Pfam" id="PF00107">
    <property type="entry name" value="ADH_zinc_N"/>
    <property type="match status" value="1"/>
</dbReference>
<dbReference type="PANTHER" id="PTHR43401:SF4">
    <property type="entry name" value="D-ARABINOSE 1-DEHYDROGENASE (NADP(+))"/>
    <property type="match status" value="1"/>
</dbReference>
<dbReference type="Gene3D" id="3.90.180.10">
    <property type="entry name" value="Medium-chain alcohol dehydrogenases, catalytic domain"/>
    <property type="match status" value="1"/>
</dbReference>
<dbReference type="InterPro" id="IPR036291">
    <property type="entry name" value="NAD(P)-bd_dom_sf"/>
</dbReference>